<dbReference type="RefSeq" id="WP_066570315.1">
    <property type="nucleotide sequence ID" value="NZ_CP015623.1"/>
</dbReference>
<protein>
    <submittedName>
        <fullName evidence="1">Uncharacterized protein</fullName>
    </submittedName>
</protein>
<proteinExistence type="predicted"/>
<dbReference type="KEGG" id="ccjz:ccrud_14320"/>
<evidence type="ECO:0000313" key="1">
    <source>
        <dbReference type="EMBL" id="ANE05512.1"/>
    </source>
</evidence>
<dbReference type="AlphaFoldDB" id="A0A172QXS3"/>
<name>A0A172QXS3_9CORY</name>
<dbReference type="EMBL" id="CP015623">
    <property type="protein sequence ID" value="ANE05512.1"/>
    <property type="molecule type" value="Genomic_DNA"/>
</dbReference>
<sequence>MAEICTRCNALHLPAHAPAVHRFNPERTQFRAVDGELFKTRADALQRNCNIAANAYPTHPHHNI</sequence>
<reference evidence="1 2" key="1">
    <citation type="submission" date="2016-05" db="EMBL/GenBank/DDBJ databases">
        <title>Complete genome sequence of Corynebacterium crudilactis, a new Corynebacterium species isolated from raw cow's milk.</title>
        <authorList>
            <person name="Christian R."/>
            <person name="Zimmermann J."/>
            <person name="Lipski A."/>
            <person name="Kalinowski J."/>
        </authorList>
    </citation>
    <scope>NUCLEOTIDE SEQUENCE [LARGE SCALE GENOMIC DNA]</scope>
    <source>
        <strain evidence="1 2">JZ16</strain>
        <plasmid evidence="1 2">pCRULAC1</plasmid>
    </source>
</reference>
<keyword evidence="1" id="KW-0614">Plasmid</keyword>
<evidence type="ECO:0000313" key="2">
    <source>
        <dbReference type="Proteomes" id="UP000076929"/>
    </source>
</evidence>
<dbReference type="Proteomes" id="UP000076929">
    <property type="component" value="Plasmid pCRULAC1"/>
</dbReference>
<keyword evidence="2" id="KW-1185">Reference proteome</keyword>
<geneLocation type="plasmid" evidence="1 2">
    <name>pCRULAC1</name>
</geneLocation>
<organism evidence="1 2">
    <name type="scientific">Corynebacterium crudilactis</name>
    <dbReference type="NCBI Taxonomy" id="1652495"/>
    <lineage>
        <taxon>Bacteria</taxon>
        <taxon>Bacillati</taxon>
        <taxon>Actinomycetota</taxon>
        <taxon>Actinomycetes</taxon>
        <taxon>Mycobacteriales</taxon>
        <taxon>Corynebacteriaceae</taxon>
        <taxon>Corynebacterium</taxon>
    </lineage>
</organism>
<accession>A0A172QXS3</accession>
<gene>
    <name evidence="1" type="ORF">ccrud_14320</name>
</gene>